<name>I0RBE5_9FIRM</name>
<protein>
    <submittedName>
        <fullName evidence="1">Uncharacterized protein</fullName>
    </submittedName>
</protein>
<dbReference type="Proteomes" id="UP000005039">
    <property type="component" value="Unassembled WGS sequence"/>
</dbReference>
<dbReference type="AlphaFoldDB" id="I0RBE5"/>
<dbReference type="PATRIC" id="fig|1095750.3.peg.257"/>
<sequence>MNGANIPHLCGGIFFGLLLETMKPRSKARDMLNGGTDGLTANNLYNALIEVVTGESISSKGNTYSKSVSNYKNCVSSKGAYVPFTDSITRSTFDTKFNEDSTELIKRVSVLVDKYLNKDKCEWLVRALIDIMQIEQLNVDVFVNYTDKLSVRELDNVDTIYFIPFFLSVLDYIIVNCPDCESGRPTFEAWYKQSGTRGKWEFKSNIGKGIKHINVLFDVLEPSKLITYEYVDYPDNEVENNEEIANKAKVENNFFNCFKEEFDCVLKYLIDTDPCAETIYIGIYDEIDRLLMKWEFDVMKISSFEERKLAQDIIQNILSYKYYISDIFLKPINNKYLYVRNSTDDETRRLYDELMPKSFELRNNMCELYKRLWTTV</sequence>
<organism evidence="1 2">
    <name type="scientific">Lachnoanaerobaculum saburreum F0468</name>
    <dbReference type="NCBI Taxonomy" id="1095750"/>
    <lineage>
        <taxon>Bacteria</taxon>
        <taxon>Bacillati</taxon>
        <taxon>Bacillota</taxon>
        <taxon>Clostridia</taxon>
        <taxon>Lachnospirales</taxon>
        <taxon>Lachnospiraceae</taxon>
        <taxon>Lachnoanaerobaculum</taxon>
    </lineage>
</organism>
<dbReference type="eggNOG" id="ENOG5033U4K">
    <property type="taxonomic scope" value="Bacteria"/>
</dbReference>
<comment type="caution">
    <text evidence="1">The sequence shown here is derived from an EMBL/GenBank/DDBJ whole genome shotgun (WGS) entry which is preliminary data.</text>
</comment>
<evidence type="ECO:0000313" key="1">
    <source>
        <dbReference type="EMBL" id="EIC97003.1"/>
    </source>
</evidence>
<keyword evidence="2" id="KW-1185">Reference proteome</keyword>
<accession>I0RBE5</accession>
<reference evidence="1 2" key="1">
    <citation type="submission" date="2012-03" db="EMBL/GenBank/DDBJ databases">
        <authorList>
            <person name="Durkin A.S."/>
            <person name="McCorrison J."/>
            <person name="Torralba M."/>
            <person name="Gillis M."/>
            <person name="Methe B."/>
            <person name="Sutton G."/>
            <person name="Nelson K.E."/>
        </authorList>
    </citation>
    <scope>NUCLEOTIDE SEQUENCE [LARGE SCALE GENOMIC DNA]</scope>
    <source>
        <strain evidence="1 2">F0468</strain>
    </source>
</reference>
<dbReference type="OrthoDB" id="2051189at2"/>
<proteinExistence type="predicted"/>
<dbReference type="EMBL" id="AJGH01000012">
    <property type="protein sequence ID" value="EIC97003.1"/>
    <property type="molecule type" value="Genomic_DNA"/>
</dbReference>
<gene>
    <name evidence="1" type="ORF">HMPREF9970_0711</name>
</gene>
<evidence type="ECO:0000313" key="2">
    <source>
        <dbReference type="Proteomes" id="UP000005039"/>
    </source>
</evidence>
<dbReference type="RefSeq" id="WP_008752936.1">
    <property type="nucleotide sequence ID" value="NZ_AJGH01000012.1"/>
</dbReference>